<dbReference type="RefSeq" id="WP_146290331.1">
    <property type="nucleotide sequence ID" value="NZ_CP042304.1"/>
</dbReference>
<gene>
    <name evidence="3" type="ORF">FPZ08_12510</name>
</gene>
<dbReference type="InterPro" id="IPR000683">
    <property type="entry name" value="Gfo/Idh/MocA-like_OxRdtase_N"/>
</dbReference>
<dbReference type="EMBL" id="CP042304">
    <property type="protein sequence ID" value="QDZ11512.1"/>
    <property type="molecule type" value="Genomic_DNA"/>
</dbReference>
<dbReference type="Pfam" id="PF01408">
    <property type="entry name" value="GFO_IDH_MocA"/>
    <property type="match status" value="1"/>
</dbReference>
<dbReference type="AlphaFoldDB" id="A0A5B8LVP9"/>
<dbReference type="SUPFAM" id="SSF51735">
    <property type="entry name" value="NAD(P)-binding Rossmann-fold domains"/>
    <property type="match status" value="1"/>
</dbReference>
<dbReference type="InterPro" id="IPR004104">
    <property type="entry name" value="Gfo/Idh/MocA-like_OxRdtase_C"/>
</dbReference>
<dbReference type="OrthoDB" id="9781031at2"/>
<dbReference type="GO" id="GO:0000166">
    <property type="term" value="F:nucleotide binding"/>
    <property type="evidence" value="ECO:0007669"/>
    <property type="project" value="InterPro"/>
</dbReference>
<dbReference type="Pfam" id="PF02894">
    <property type="entry name" value="GFO_IDH_MocA_C"/>
    <property type="match status" value="1"/>
</dbReference>
<feature type="domain" description="Gfo/Idh/MocA-like oxidoreductase N-terminal" evidence="1">
    <location>
        <begin position="4"/>
        <end position="131"/>
    </location>
</feature>
<keyword evidence="4" id="KW-1185">Reference proteome</keyword>
<evidence type="ECO:0000259" key="2">
    <source>
        <dbReference type="Pfam" id="PF02894"/>
    </source>
</evidence>
<feature type="domain" description="Gfo/Idh/MocA-like oxidoreductase C-terminal" evidence="2">
    <location>
        <begin position="144"/>
        <end position="420"/>
    </location>
</feature>
<dbReference type="InterPro" id="IPR051450">
    <property type="entry name" value="Gfo/Idh/MocA_Oxidoreductases"/>
</dbReference>
<organism evidence="3 4">
    <name type="scientific">Devosia ginsengisoli</name>
    <dbReference type="NCBI Taxonomy" id="400770"/>
    <lineage>
        <taxon>Bacteria</taxon>
        <taxon>Pseudomonadati</taxon>
        <taxon>Pseudomonadota</taxon>
        <taxon>Alphaproteobacteria</taxon>
        <taxon>Hyphomicrobiales</taxon>
        <taxon>Devosiaceae</taxon>
        <taxon>Devosia</taxon>
    </lineage>
</organism>
<dbReference type="Proteomes" id="UP000315364">
    <property type="component" value="Chromosome"/>
</dbReference>
<evidence type="ECO:0000259" key="1">
    <source>
        <dbReference type="Pfam" id="PF01408"/>
    </source>
</evidence>
<accession>A0A5B8LVP9</accession>
<reference evidence="3 4" key="1">
    <citation type="submission" date="2019-07" db="EMBL/GenBank/DDBJ databases">
        <title>Full genome sequence of Devosia sp. Gsoil 520.</title>
        <authorList>
            <person name="Im W.-T."/>
        </authorList>
    </citation>
    <scope>NUCLEOTIDE SEQUENCE [LARGE SCALE GENOMIC DNA]</scope>
    <source>
        <strain evidence="3 4">Gsoil 520</strain>
    </source>
</reference>
<dbReference type="InterPro" id="IPR036291">
    <property type="entry name" value="NAD(P)-bd_dom_sf"/>
</dbReference>
<proteinExistence type="predicted"/>
<dbReference type="KEGG" id="dea:FPZ08_12510"/>
<dbReference type="PANTHER" id="PTHR43377">
    <property type="entry name" value="BILIVERDIN REDUCTASE A"/>
    <property type="match status" value="1"/>
</dbReference>
<evidence type="ECO:0000313" key="3">
    <source>
        <dbReference type="EMBL" id="QDZ11512.1"/>
    </source>
</evidence>
<dbReference type="Gene3D" id="3.40.50.720">
    <property type="entry name" value="NAD(P)-binding Rossmann-like Domain"/>
    <property type="match status" value="1"/>
</dbReference>
<dbReference type="PANTHER" id="PTHR43377:SF2">
    <property type="entry name" value="BINDING ROSSMANN FOLD OXIDOREDUCTASE, PUTATIVE (AFU_ORTHOLOGUE AFUA_4G00560)-RELATED"/>
    <property type="match status" value="1"/>
</dbReference>
<evidence type="ECO:0000313" key="4">
    <source>
        <dbReference type="Proteomes" id="UP000315364"/>
    </source>
</evidence>
<dbReference type="Gene3D" id="3.30.360.10">
    <property type="entry name" value="Dihydrodipicolinate Reductase, domain 2"/>
    <property type="match status" value="1"/>
</dbReference>
<sequence>MAKTYALVGTGGRARMFYQAILGPHREHSRLVALCDTNQVRMDYTNGVIEQELSGQPVPTYKADRFAAMIAETKPDTVIVTSIDRTHHKYIIAALEAGCDVITEKPMTTDPEKCQAILDAVERTGRDVRVTFNYRYAPHNSALRELVASGAIGTPTSVHFEWLLDTRHGADYFRRWHRDKRNSGGLMVHKSTHHFDLVNFWLGSQPDIVFGMGDLKFYGRANAEERGVFTPYTRTTGVDAAHDDKFAIDLTANPVQKGLYWDGEKEDGYQRDQNVFGDGISIEDTMNVMVRYRNKAVMTYSLYAYAPWEGFNVAINGTGGRLELTVHENSYINAGSTSDTEGAAKGVKLYHFPLHGEPRVVPIQAGEGGHGGGDKIMLEEIFGNATPRPGYGANHRDGALSILTGIAANQSFATGLPVDVKTLVKL</sequence>
<name>A0A5B8LVP9_9HYPH</name>
<dbReference type="SUPFAM" id="SSF55347">
    <property type="entry name" value="Glyceraldehyde-3-phosphate dehydrogenase-like, C-terminal domain"/>
    <property type="match status" value="1"/>
</dbReference>
<protein>
    <submittedName>
        <fullName evidence="3">Gfo/Idh/MocA family oxidoreductase</fullName>
    </submittedName>
</protein>